<keyword evidence="4 5" id="KW-0472">Membrane</keyword>
<feature type="transmembrane region" description="Helical" evidence="5">
    <location>
        <begin position="467"/>
        <end position="488"/>
    </location>
</feature>
<dbReference type="PROSITE" id="PS00236">
    <property type="entry name" value="NEUROTR_ION_CHANNEL"/>
    <property type="match status" value="1"/>
</dbReference>
<feature type="domain" description="Neurotransmitter-gated ion-channel transmembrane" evidence="8">
    <location>
        <begin position="270"/>
        <end position="356"/>
    </location>
</feature>
<dbReference type="Pfam" id="PF02931">
    <property type="entry name" value="Neur_chan_LBD"/>
    <property type="match status" value="1"/>
</dbReference>
<evidence type="ECO:0000256" key="2">
    <source>
        <dbReference type="ARBA" id="ARBA00022692"/>
    </source>
</evidence>
<keyword evidence="5" id="KW-0813">Transport</keyword>
<gene>
    <name evidence="9" type="ORF">BaRGS_00010640</name>
</gene>
<protein>
    <submittedName>
        <fullName evidence="9">Uncharacterized protein</fullName>
    </submittedName>
</protein>
<dbReference type="Proteomes" id="UP001519460">
    <property type="component" value="Unassembled WGS sequence"/>
</dbReference>
<feature type="region of interest" description="Disordered" evidence="6">
    <location>
        <begin position="435"/>
        <end position="456"/>
    </location>
</feature>
<keyword evidence="10" id="KW-1185">Reference proteome</keyword>
<dbReference type="InterPro" id="IPR006029">
    <property type="entry name" value="Neurotrans-gated_channel_TM"/>
</dbReference>
<dbReference type="Gene3D" id="2.70.170.10">
    <property type="entry name" value="Neurotransmitter-gated ion-channel ligand-binding domain"/>
    <property type="match status" value="1"/>
</dbReference>
<keyword evidence="2 5" id="KW-0812">Transmembrane</keyword>
<evidence type="ECO:0000313" key="10">
    <source>
        <dbReference type="Proteomes" id="UP001519460"/>
    </source>
</evidence>
<accession>A0ABD0LFF6</accession>
<comment type="caution">
    <text evidence="5">Lacks conserved residue(s) required for the propagation of feature annotation.</text>
</comment>
<evidence type="ECO:0000256" key="1">
    <source>
        <dbReference type="ARBA" id="ARBA00004141"/>
    </source>
</evidence>
<name>A0ABD0LFF6_9CAEN</name>
<evidence type="ECO:0000256" key="3">
    <source>
        <dbReference type="ARBA" id="ARBA00022989"/>
    </source>
</evidence>
<dbReference type="GO" id="GO:0034220">
    <property type="term" value="P:monoatomic ion transmembrane transport"/>
    <property type="evidence" value="ECO:0007669"/>
    <property type="project" value="UniProtKB-KW"/>
</dbReference>
<dbReference type="Pfam" id="PF02932">
    <property type="entry name" value="Neur_chan_memb"/>
    <property type="match status" value="1"/>
</dbReference>
<comment type="caution">
    <text evidence="9">The sequence shown here is derived from an EMBL/GenBank/DDBJ whole genome shotgun (WGS) entry which is preliminary data.</text>
</comment>
<comment type="similarity">
    <text evidence="5">Belongs to the ligand-gated ion channel (TC 1.A.9) family.</text>
</comment>
<dbReference type="AlphaFoldDB" id="A0ABD0LFF6"/>
<dbReference type="InterPro" id="IPR038050">
    <property type="entry name" value="Neuro_actylchol_rec"/>
</dbReference>
<dbReference type="InterPro" id="IPR006202">
    <property type="entry name" value="Neur_chan_lig-bd"/>
</dbReference>
<dbReference type="FunFam" id="2.70.170.10:FF:000028">
    <property type="entry name" value="AcetylCholine Receptor"/>
    <property type="match status" value="1"/>
</dbReference>
<feature type="transmembrane region" description="Helical" evidence="5">
    <location>
        <begin position="264"/>
        <end position="287"/>
    </location>
</feature>
<dbReference type="SUPFAM" id="SSF63712">
    <property type="entry name" value="Nicotinic receptor ligand binding domain-like"/>
    <property type="match status" value="1"/>
</dbReference>
<proteinExistence type="inferred from homology"/>
<dbReference type="Gene3D" id="1.20.58.390">
    <property type="entry name" value="Neurotransmitter-gated ion-channel transmembrane domain"/>
    <property type="match status" value="1"/>
</dbReference>
<feature type="non-terminal residue" evidence="9">
    <location>
        <position position="1"/>
    </location>
</feature>
<evidence type="ECO:0000256" key="5">
    <source>
        <dbReference type="RuleBase" id="RU000687"/>
    </source>
</evidence>
<evidence type="ECO:0000259" key="8">
    <source>
        <dbReference type="Pfam" id="PF02932"/>
    </source>
</evidence>
<evidence type="ECO:0000256" key="6">
    <source>
        <dbReference type="SAM" id="MobiDB-lite"/>
    </source>
</evidence>
<dbReference type="GO" id="GO:0016020">
    <property type="term" value="C:membrane"/>
    <property type="evidence" value="ECO:0007669"/>
    <property type="project" value="UniProtKB-SubCell"/>
</dbReference>
<feature type="transmembrane region" description="Helical" evidence="5">
    <location>
        <begin position="324"/>
        <end position="349"/>
    </location>
</feature>
<keyword evidence="5" id="KW-0406">Ion transport</keyword>
<comment type="subcellular location">
    <subcellularLocation>
        <location evidence="1">Membrane</location>
        <topology evidence="1">Multi-pass membrane protein</topology>
    </subcellularLocation>
</comment>
<dbReference type="InterPro" id="IPR036719">
    <property type="entry name" value="Neuro-gated_channel_TM_sf"/>
</dbReference>
<dbReference type="CDD" id="cd19051">
    <property type="entry name" value="LGIC_TM_cation"/>
    <property type="match status" value="1"/>
</dbReference>
<dbReference type="SUPFAM" id="SSF90112">
    <property type="entry name" value="Neurotransmitter-gated ion-channel transmembrane pore"/>
    <property type="match status" value="1"/>
</dbReference>
<dbReference type="CDD" id="cd18989">
    <property type="entry name" value="LGIC_ECD_cation"/>
    <property type="match status" value="1"/>
</dbReference>
<dbReference type="InterPro" id="IPR018000">
    <property type="entry name" value="Neurotransmitter_ion_chnl_CS"/>
</dbReference>
<feature type="domain" description="Neurotransmitter-gated ion-channel ligand-binding" evidence="7">
    <location>
        <begin position="60"/>
        <end position="260"/>
    </location>
</feature>
<dbReference type="InterPro" id="IPR036734">
    <property type="entry name" value="Neur_chan_lig-bd_sf"/>
</dbReference>
<dbReference type="PANTHER" id="PTHR18945">
    <property type="entry name" value="NEUROTRANSMITTER GATED ION CHANNEL"/>
    <property type="match status" value="1"/>
</dbReference>
<reference evidence="9 10" key="1">
    <citation type="journal article" date="2023" name="Sci. Data">
        <title>Genome assembly of the Korean intertidal mud-creeper Batillaria attramentaria.</title>
        <authorList>
            <person name="Patra A.K."/>
            <person name="Ho P.T."/>
            <person name="Jun S."/>
            <person name="Lee S.J."/>
            <person name="Kim Y."/>
            <person name="Won Y.J."/>
        </authorList>
    </citation>
    <scope>NUCLEOTIDE SEQUENCE [LARGE SCALE GENOMIC DNA]</scope>
    <source>
        <strain evidence="9">Wonlab-2016</strain>
    </source>
</reference>
<evidence type="ECO:0000313" key="9">
    <source>
        <dbReference type="EMBL" id="KAK7498052.1"/>
    </source>
</evidence>
<dbReference type="PRINTS" id="PR00252">
    <property type="entry name" value="NRIONCHANNEL"/>
</dbReference>
<keyword evidence="5" id="KW-0407">Ion channel</keyword>
<organism evidence="9 10">
    <name type="scientific">Batillaria attramentaria</name>
    <dbReference type="NCBI Taxonomy" id="370345"/>
    <lineage>
        <taxon>Eukaryota</taxon>
        <taxon>Metazoa</taxon>
        <taxon>Spiralia</taxon>
        <taxon>Lophotrochozoa</taxon>
        <taxon>Mollusca</taxon>
        <taxon>Gastropoda</taxon>
        <taxon>Caenogastropoda</taxon>
        <taxon>Sorbeoconcha</taxon>
        <taxon>Cerithioidea</taxon>
        <taxon>Batillariidae</taxon>
        <taxon>Batillaria</taxon>
    </lineage>
</organism>
<dbReference type="InterPro" id="IPR006201">
    <property type="entry name" value="Neur_channel"/>
</dbReference>
<sequence>TCRPNPPALNVDTLSTSVDEKKFDASTSNNVERIALQMCTGLCDRDWGGFVAGSEEMRMLHERLLGNYSRHVRPVVKEDSVLEVNLTVHVLYVLELDLKNQVLKTAGYLDVVWRDEYLHWDPSHYGHVTDFLIPQSLVWLPDAVISNDVRGVFSLGSDRALVRVMHDGTVTWQPEFNTETGCKVDIYRYPFDTQACDIEMLPWMSTSQYQAMRYAGIQIAFAQTNSEFQLLRATVNPIQYPVTFSSDVLEACKFTVVLKRRSTFYLLSTVLPLAAFSLLTPLAMLVPADSGEKITLSVTVLLANLVFMGSLSDSVPRVGDSISLFVLYASLQILLSFAAVIVNVAALCISRMSTETGSDETQCPLPAPDSSSSTTGALYEMARCFLYVLRCGIKKPTHVHNSQGAINHGAAFESEDTVTHSSVNSISNGLALMHSGSEREKQSDGASKGIKTRTRDRRPAIARRDTLCFLGMLLVVIGVNVVTITILVS</sequence>
<dbReference type="EMBL" id="JACVVK020000053">
    <property type="protein sequence ID" value="KAK7498052.1"/>
    <property type="molecule type" value="Genomic_DNA"/>
</dbReference>
<evidence type="ECO:0000259" key="7">
    <source>
        <dbReference type="Pfam" id="PF02931"/>
    </source>
</evidence>
<keyword evidence="3 5" id="KW-1133">Transmembrane helix</keyword>
<evidence type="ECO:0000256" key="4">
    <source>
        <dbReference type="ARBA" id="ARBA00023136"/>
    </source>
</evidence>